<dbReference type="Gene3D" id="2.120.10.80">
    <property type="entry name" value="Kelch-type beta propeller"/>
    <property type="match status" value="2"/>
</dbReference>
<protein>
    <recommendedName>
        <fullName evidence="4">Rab9 effector protein with kelch motifs</fullName>
    </recommendedName>
</protein>
<sequence length="232" mass="25429">MEILGVLEPEDEPKESMWYAFAPNGEAPSPRVGHTCLYVPAPDVRGKGKVVIIGGADPGRCYSDVHIINLDTYEWDNADWKDLLPRYEHACFTCTSDPTRIWVFGGAEQAENRNSTQVIIPEKCSWKTPEVFGPCPSPRTFHTSSSAIGDKFFVFGGGEKGAEPAADDKLHVFDTTSLTWTQPATSGDPPKPRHGHVITSVGSKLFIHGGMAGSSFFNDMFCIDTGRINTYV</sequence>
<dbReference type="InterPro" id="IPR015915">
    <property type="entry name" value="Kelch-typ_b-propeller"/>
</dbReference>
<evidence type="ECO:0000256" key="1">
    <source>
        <dbReference type="ARBA" id="ARBA00022441"/>
    </source>
</evidence>
<evidence type="ECO:0000256" key="4">
    <source>
        <dbReference type="ARBA" id="ARBA00039295"/>
    </source>
</evidence>
<comment type="caution">
    <text evidence="5">The sequence shown here is derived from an EMBL/GenBank/DDBJ whole genome shotgun (WGS) entry which is preliminary data.</text>
</comment>
<dbReference type="EMBL" id="CAUEEQ010074374">
    <property type="protein sequence ID" value="CAJ0966405.1"/>
    <property type="molecule type" value="Genomic_DNA"/>
</dbReference>
<gene>
    <name evidence="5" type="ORF">RIMI_LOCUS21276944</name>
</gene>
<keyword evidence="1" id="KW-0880">Kelch repeat</keyword>
<dbReference type="Pfam" id="PF24681">
    <property type="entry name" value="Kelch_KLHDC2_KLHL20_DRC7"/>
    <property type="match status" value="1"/>
</dbReference>
<dbReference type="Proteomes" id="UP001176940">
    <property type="component" value="Unassembled WGS sequence"/>
</dbReference>
<keyword evidence="6" id="KW-1185">Reference proteome</keyword>
<keyword evidence="2" id="KW-0677">Repeat</keyword>
<evidence type="ECO:0000313" key="5">
    <source>
        <dbReference type="EMBL" id="CAJ0966405.1"/>
    </source>
</evidence>
<organism evidence="5 6">
    <name type="scientific">Ranitomeya imitator</name>
    <name type="common">mimic poison frog</name>
    <dbReference type="NCBI Taxonomy" id="111125"/>
    <lineage>
        <taxon>Eukaryota</taxon>
        <taxon>Metazoa</taxon>
        <taxon>Chordata</taxon>
        <taxon>Craniata</taxon>
        <taxon>Vertebrata</taxon>
        <taxon>Euteleostomi</taxon>
        <taxon>Amphibia</taxon>
        <taxon>Batrachia</taxon>
        <taxon>Anura</taxon>
        <taxon>Neobatrachia</taxon>
        <taxon>Hyloidea</taxon>
        <taxon>Dendrobatidae</taxon>
        <taxon>Dendrobatinae</taxon>
        <taxon>Ranitomeya</taxon>
    </lineage>
</organism>
<evidence type="ECO:0000256" key="3">
    <source>
        <dbReference type="ARBA" id="ARBA00037224"/>
    </source>
</evidence>
<dbReference type="PANTHER" id="PTHR46647:SF1">
    <property type="entry name" value="RAB9 EFFECTOR PROTEIN WITH KELCH MOTIFS"/>
    <property type="match status" value="1"/>
</dbReference>
<dbReference type="PANTHER" id="PTHR46647">
    <property type="entry name" value="RAB9 EFFECTOR PROTEIN WITH KELCH MOTIFS"/>
    <property type="match status" value="1"/>
</dbReference>
<dbReference type="InterPro" id="IPR052124">
    <property type="entry name" value="Rab9_kelch_effector"/>
</dbReference>
<name>A0ABN9MJA3_9NEOB</name>
<proteinExistence type="predicted"/>
<reference evidence="5" key="1">
    <citation type="submission" date="2023-07" db="EMBL/GenBank/DDBJ databases">
        <authorList>
            <person name="Stuckert A."/>
        </authorList>
    </citation>
    <scope>NUCLEOTIDE SEQUENCE</scope>
</reference>
<accession>A0ABN9MJA3</accession>
<evidence type="ECO:0000313" key="6">
    <source>
        <dbReference type="Proteomes" id="UP001176940"/>
    </source>
</evidence>
<comment type="function">
    <text evidence="3">Rab9 effector required for endosome to trans-Golgi network (TGN) transport.</text>
</comment>
<evidence type="ECO:0000256" key="2">
    <source>
        <dbReference type="ARBA" id="ARBA00022737"/>
    </source>
</evidence>
<dbReference type="SUPFAM" id="SSF117281">
    <property type="entry name" value="Kelch motif"/>
    <property type="match status" value="1"/>
</dbReference>